<dbReference type="GO" id="GO:0006629">
    <property type="term" value="P:lipid metabolic process"/>
    <property type="evidence" value="ECO:0007669"/>
    <property type="project" value="InterPro"/>
</dbReference>
<evidence type="ECO:0000259" key="1">
    <source>
        <dbReference type="Pfam" id="PF01764"/>
    </source>
</evidence>
<gene>
    <name evidence="2" type="ORF">ETSY2_01690</name>
</gene>
<sequence>MLIHLIVLDVDALGSKARTINGETMTSNFPFDPQVRNFSLVNAYALARAAKLAYRPPEHMGPALQGEWGFDDWQYFDQGSARGFAASQAGLILLSFRGTKVDHLEDWFADANIQLEPGSAGRVHAGFQHALLRGWKEIQSLLDAYRGDDHSHALWITGHSLGAALATLATAKLLWEEQRVVQGLYLFGSPRVGDNVFATAFDRRFGAQTFRFVNNNDVVTRLPIPTRLFPYRHVGRLKYFDHHSRLYGNTSWLHRLLDRVQGRVADLGNPGAVGIKDHHMDRYESLVERSLHARMK</sequence>
<dbReference type="InterPro" id="IPR002921">
    <property type="entry name" value="Fungal_lipase-type"/>
</dbReference>
<dbReference type="InterPro" id="IPR029058">
    <property type="entry name" value="AB_hydrolase_fold"/>
</dbReference>
<dbReference type="PANTHER" id="PTHR45856:SF24">
    <property type="entry name" value="FUNGAL LIPASE-LIKE DOMAIN-CONTAINING PROTEIN"/>
    <property type="match status" value="1"/>
</dbReference>
<dbReference type="Gene3D" id="3.40.50.1820">
    <property type="entry name" value="alpha/beta hydrolase"/>
    <property type="match status" value="1"/>
</dbReference>
<comment type="caution">
    <text evidence="2">The sequence shown here is derived from an EMBL/GenBank/DDBJ whole genome shotgun (WGS) entry which is preliminary data.</text>
</comment>
<evidence type="ECO:0000313" key="2">
    <source>
        <dbReference type="EMBL" id="ETX09080.1"/>
    </source>
</evidence>
<dbReference type="EMBL" id="AZHX01000063">
    <property type="protein sequence ID" value="ETX09080.1"/>
    <property type="molecule type" value="Genomic_DNA"/>
</dbReference>
<dbReference type="AlphaFoldDB" id="W4MFW0"/>
<dbReference type="PANTHER" id="PTHR45856">
    <property type="entry name" value="ALPHA/BETA-HYDROLASES SUPERFAMILY PROTEIN"/>
    <property type="match status" value="1"/>
</dbReference>
<accession>W4MFW0</accession>
<dbReference type="Proteomes" id="UP000019140">
    <property type="component" value="Unassembled WGS sequence"/>
</dbReference>
<feature type="domain" description="Fungal lipase-type" evidence="1">
    <location>
        <begin position="94"/>
        <end position="224"/>
    </location>
</feature>
<name>W4MFW0_9BACT</name>
<organism evidence="2 3">
    <name type="scientific">Candidatus Entotheonella gemina</name>
    <dbReference type="NCBI Taxonomy" id="1429439"/>
    <lineage>
        <taxon>Bacteria</taxon>
        <taxon>Pseudomonadati</taxon>
        <taxon>Nitrospinota/Tectimicrobiota group</taxon>
        <taxon>Candidatus Tectimicrobiota</taxon>
        <taxon>Candidatus Entotheonellia</taxon>
        <taxon>Candidatus Entotheonellales</taxon>
        <taxon>Candidatus Entotheonellaceae</taxon>
        <taxon>Candidatus Entotheonella</taxon>
    </lineage>
</organism>
<dbReference type="CDD" id="cd00519">
    <property type="entry name" value="Lipase_3"/>
    <property type="match status" value="1"/>
</dbReference>
<dbReference type="SUPFAM" id="SSF53474">
    <property type="entry name" value="alpha/beta-Hydrolases"/>
    <property type="match status" value="1"/>
</dbReference>
<dbReference type="InterPro" id="IPR051218">
    <property type="entry name" value="Sec_MonoDiacylglyc_Lipase"/>
</dbReference>
<reference evidence="2 3" key="1">
    <citation type="journal article" date="2014" name="Nature">
        <title>An environmental bacterial taxon with a large and distinct metabolic repertoire.</title>
        <authorList>
            <person name="Wilson M.C."/>
            <person name="Mori T."/>
            <person name="Ruckert C."/>
            <person name="Uria A.R."/>
            <person name="Helf M.J."/>
            <person name="Takada K."/>
            <person name="Gernert C."/>
            <person name="Steffens U.A."/>
            <person name="Heycke N."/>
            <person name="Schmitt S."/>
            <person name="Rinke C."/>
            <person name="Helfrich E.J."/>
            <person name="Brachmann A.O."/>
            <person name="Gurgui C."/>
            <person name="Wakimoto T."/>
            <person name="Kracht M."/>
            <person name="Crusemann M."/>
            <person name="Hentschel U."/>
            <person name="Abe I."/>
            <person name="Matsunaga S."/>
            <person name="Kalinowski J."/>
            <person name="Takeyama H."/>
            <person name="Piel J."/>
        </authorList>
    </citation>
    <scope>NUCLEOTIDE SEQUENCE [LARGE SCALE GENOMIC DNA]</scope>
    <source>
        <strain evidence="3">TSY2</strain>
    </source>
</reference>
<dbReference type="Pfam" id="PF01764">
    <property type="entry name" value="Lipase_3"/>
    <property type="match status" value="1"/>
</dbReference>
<keyword evidence="3" id="KW-1185">Reference proteome</keyword>
<dbReference type="HOGENOM" id="CLU_032957_4_0_7"/>
<protein>
    <recommendedName>
        <fullName evidence="1">Fungal lipase-type domain-containing protein</fullName>
    </recommendedName>
</protein>
<proteinExistence type="predicted"/>
<evidence type="ECO:0000313" key="3">
    <source>
        <dbReference type="Proteomes" id="UP000019140"/>
    </source>
</evidence>